<dbReference type="InterPro" id="IPR004821">
    <property type="entry name" value="Cyt_trans-like"/>
</dbReference>
<dbReference type="InterPro" id="IPR050385">
    <property type="entry name" value="Archaeal_FAD_synthase"/>
</dbReference>
<keyword evidence="1" id="KW-0808">Transferase</keyword>
<name>A0A6C0E7H1_9ZZZZ</name>
<protein>
    <recommendedName>
        <fullName evidence="3">Cytidyltransferase-like domain-containing protein</fullName>
    </recommendedName>
</protein>
<sequence>MFMLCNLYNVNIRLIGAFNSYVYININIDIVLMYDQVYAVGFFNNFHYGHWKLLETMREKGKKLIIGIYDDKHMKLSKNLLEEDYEPLEVRMGRVKKYAELVYVIPSLDPELYLEMIRDPTRGLKQAFIRADDVKFYDGWEWVKNNMAFETIPYVYKLPEKMDDIPEEYRKNPPQKITDRIFIYNKAGK</sequence>
<dbReference type="InterPro" id="IPR014729">
    <property type="entry name" value="Rossmann-like_a/b/a_fold"/>
</dbReference>
<evidence type="ECO:0000256" key="2">
    <source>
        <dbReference type="ARBA" id="ARBA00022695"/>
    </source>
</evidence>
<dbReference type="AlphaFoldDB" id="A0A6C0E7H1"/>
<proteinExistence type="predicted"/>
<reference evidence="4" key="1">
    <citation type="journal article" date="2020" name="Nature">
        <title>Giant virus diversity and host interactions through global metagenomics.</title>
        <authorList>
            <person name="Schulz F."/>
            <person name="Roux S."/>
            <person name="Paez-Espino D."/>
            <person name="Jungbluth S."/>
            <person name="Walsh D.A."/>
            <person name="Denef V.J."/>
            <person name="McMahon K.D."/>
            <person name="Konstantinidis K.T."/>
            <person name="Eloe-Fadrosh E.A."/>
            <person name="Kyrpides N.C."/>
            <person name="Woyke T."/>
        </authorList>
    </citation>
    <scope>NUCLEOTIDE SEQUENCE</scope>
    <source>
        <strain evidence="4">GVMAG-M-3300023179-150</strain>
    </source>
</reference>
<evidence type="ECO:0000256" key="1">
    <source>
        <dbReference type="ARBA" id="ARBA00022679"/>
    </source>
</evidence>
<keyword evidence="2" id="KW-0548">Nucleotidyltransferase</keyword>
<dbReference type="PANTHER" id="PTHR43793">
    <property type="entry name" value="FAD SYNTHASE"/>
    <property type="match status" value="1"/>
</dbReference>
<evidence type="ECO:0000259" key="3">
    <source>
        <dbReference type="Pfam" id="PF01467"/>
    </source>
</evidence>
<dbReference type="GO" id="GO:0016779">
    <property type="term" value="F:nucleotidyltransferase activity"/>
    <property type="evidence" value="ECO:0007669"/>
    <property type="project" value="UniProtKB-KW"/>
</dbReference>
<dbReference type="SUPFAM" id="SSF52374">
    <property type="entry name" value="Nucleotidylyl transferase"/>
    <property type="match status" value="1"/>
</dbReference>
<dbReference type="Gene3D" id="3.40.50.620">
    <property type="entry name" value="HUPs"/>
    <property type="match status" value="1"/>
</dbReference>
<organism evidence="4">
    <name type="scientific">viral metagenome</name>
    <dbReference type="NCBI Taxonomy" id="1070528"/>
    <lineage>
        <taxon>unclassified sequences</taxon>
        <taxon>metagenomes</taxon>
        <taxon>organismal metagenomes</taxon>
    </lineage>
</organism>
<feature type="domain" description="Cytidyltransferase-like" evidence="3">
    <location>
        <begin position="38"/>
        <end position="141"/>
    </location>
</feature>
<evidence type="ECO:0000313" key="4">
    <source>
        <dbReference type="EMBL" id="QHT25014.1"/>
    </source>
</evidence>
<dbReference type="Pfam" id="PF01467">
    <property type="entry name" value="CTP_transf_like"/>
    <property type="match status" value="1"/>
</dbReference>
<dbReference type="PANTHER" id="PTHR43793:SF1">
    <property type="entry name" value="FAD SYNTHASE"/>
    <property type="match status" value="1"/>
</dbReference>
<accession>A0A6C0E7H1</accession>
<dbReference type="EMBL" id="MN739753">
    <property type="protein sequence ID" value="QHT25014.1"/>
    <property type="molecule type" value="Genomic_DNA"/>
</dbReference>
<dbReference type="NCBIfam" id="TIGR00125">
    <property type="entry name" value="cyt_tran_rel"/>
    <property type="match status" value="1"/>
</dbReference>